<feature type="compositionally biased region" description="Basic and acidic residues" evidence="3">
    <location>
        <begin position="502"/>
        <end position="511"/>
    </location>
</feature>
<protein>
    <recommendedName>
        <fullName evidence="6">Pentacotripeptide-repeat region of PRORP domain-containing protein</fullName>
    </recommendedName>
</protein>
<dbReference type="Pfam" id="PF01535">
    <property type="entry name" value="PPR"/>
    <property type="match status" value="1"/>
</dbReference>
<dbReference type="InterPro" id="IPR011990">
    <property type="entry name" value="TPR-like_helical_dom_sf"/>
</dbReference>
<dbReference type="EMBL" id="BLZA01000032">
    <property type="protein sequence ID" value="GHJ88883.1"/>
    <property type="molecule type" value="Genomic_DNA"/>
</dbReference>
<evidence type="ECO:0000256" key="1">
    <source>
        <dbReference type="ARBA" id="ARBA00022737"/>
    </source>
</evidence>
<dbReference type="Proteomes" id="UP000620104">
    <property type="component" value="Unassembled WGS sequence"/>
</dbReference>
<feature type="coiled-coil region" evidence="2">
    <location>
        <begin position="59"/>
        <end position="86"/>
    </location>
</feature>
<feature type="region of interest" description="Disordered" evidence="3">
    <location>
        <begin position="502"/>
        <end position="532"/>
    </location>
</feature>
<comment type="caution">
    <text evidence="4">The sequence shown here is derived from an EMBL/GenBank/DDBJ whole genome shotgun (WGS) entry which is preliminary data.</text>
</comment>
<evidence type="ECO:0008006" key="6">
    <source>
        <dbReference type="Google" id="ProtNLM"/>
    </source>
</evidence>
<evidence type="ECO:0000256" key="2">
    <source>
        <dbReference type="SAM" id="Coils"/>
    </source>
</evidence>
<organism evidence="4 5">
    <name type="scientific">Naganishia liquefaciens</name>
    <dbReference type="NCBI Taxonomy" id="104408"/>
    <lineage>
        <taxon>Eukaryota</taxon>
        <taxon>Fungi</taxon>
        <taxon>Dikarya</taxon>
        <taxon>Basidiomycota</taxon>
        <taxon>Agaricomycotina</taxon>
        <taxon>Tremellomycetes</taxon>
        <taxon>Filobasidiales</taxon>
        <taxon>Filobasidiaceae</taxon>
        <taxon>Naganishia</taxon>
    </lineage>
</organism>
<feature type="region of interest" description="Disordered" evidence="3">
    <location>
        <begin position="813"/>
        <end position="838"/>
    </location>
</feature>
<name>A0A8H3YH16_9TREE</name>
<dbReference type="PANTHER" id="PTHR47942:SF63">
    <property type="entry name" value="PENTATRICOPEPTIDE REPEAT-CONTAINING PROTEIN"/>
    <property type="match status" value="1"/>
</dbReference>
<feature type="compositionally biased region" description="Polar residues" evidence="3">
    <location>
        <begin position="517"/>
        <end position="530"/>
    </location>
</feature>
<keyword evidence="2" id="KW-0175">Coiled coil</keyword>
<gene>
    <name evidence="4" type="ORF">NliqN6_5285</name>
</gene>
<dbReference type="OrthoDB" id="5588846at2759"/>
<feature type="compositionally biased region" description="Basic and acidic residues" evidence="3">
    <location>
        <begin position="813"/>
        <end position="823"/>
    </location>
</feature>
<evidence type="ECO:0000313" key="4">
    <source>
        <dbReference type="EMBL" id="GHJ88883.1"/>
    </source>
</evidence>
<dbReference type="Gene3D" id="1.25.40.10">
    <property type="entry name" value="Tetratricopeptide repeat domain"/>
    <property type="match status" value="1"/>
</dbReference>
<evidence type="ECO:0000256" key="3">
    <source>
        <dbReference type="SAM" id="MobiDB-lite"/>
    </source>
</evidence>
<dbReference type="AlphaFoldDB" id="A0A8H3YH16"/>
<dbReference type="PANTHER" id="PTHR47942">
    <property type="entry name" value="TETRATRICOPEPTIDE REPEAT (TPR)-LIKE SUPERFAMILY PROTEIN-RELATED"/>
    <property type="match status" value="1"/>
</dbReference>
<dbReference type="InterPro" id="IPR002885">
    <property type="entry name" value="PPR_rpt"/>
</dbReference>
<evidence type="ECO:0000313" key="5">
    <source>
        <dbReference type="Proteomes" id="UP000620104"/>
    </source>
</evidence>
<proteinExistence type="predicted"/>
<dbReference type="InterPro" id="IPR051222">
    <property type="entry name" value="PPR/CCM1_RNA-binding"/>
</dbReference>
<accession>A0A8H3YH16</accession>
<reference evidence="4" key="1">
    <citation type="submission" date="2020-07" db="EMBL/GenBank/DDBJ databases">
        <title>Draft Genome Sequence of a Deep-Sea Yeast, Naganishia (Cryptococcus) liquefaciens strain N6.</title>
        <authorList>
            <person name="Han Y.W."/>
            <person name="Kajitani R."/>
            <person name="Morimoto H."/>
            <person name="Parhat M."/>
            <person name="Tsubouchi H."/>
            <person name="Bakenova O."/>
            <person name="Ogata M."/>
            <person name="Argunhan B."/>
            <person name="Aoki R."/>
            <person name="Kajiwara S."/>
            <person name="Itoh T."/>
            <person name="Iwasaki H."/>
        </authorList>
    </citation>
    <scope>NUCLEOTIDE SEQUENCE</scope>
    <source>
        <strain evidence="4">N6</strain>
    </source>
</reference>
<keyword evidence="5" id="KW-1185">Reference proteome</keyword>
<sequence>MSSVSTAFKRCRARQAYVQGTSRWGVAKRRVSGEAFPLYRPEPLDAPLPFPDHPTPASRVELRQAVQTLEDETRELRRRAEREDKVQVTMQTTADLPPYTETELERFYRNVMTASPPDQLPLLPAPEPSRRRHLLSKPERREIITALIARLDTEGTPSSSDTGITTRAAQRTHALSLVTRITPSLVPTPIPTGLITQTETLALLDECLGARDYGAAARVLAVARAHGMASLTEQEEETLLDARATAGDVSGVGRQLAEMEQRSGCAPSRARLAALVKAHLCRGETHAAVRMLHTFEQRQLTLEEPAYASVIGALLAPRSTLKQADKALAWDLFTHMRLVAHPTPSVEMYNRMIQSCADAKDPQPEVALDLFTQMVSENAQRPVAETYNVLIRALAKVKTYYHEAFRVLRQMLEVHQAGLEGGKGPMTGYEPTVETFNALLEGTKRAGDLGRARWILAEMAKIGAFMGDEVDARMMPNEETLVGVFHTYAAYRPVVARVDVKVTRDERRDPGADSESTEPQVQRSDGNNTEAPLPSLLDIGSLDFVPPYQPQTSHEAFNEASQLFELVIDNISHRRGAFIHVRATSRLVNAYLSVALAHAPLERAIKLRYDLWTSPRMVNLGVKPNGWTYLFTLERCALAKNKTERRFVEGEMDRLWKGYMRWYASETRVVSNMQTGPLARGDVTEDDIERYRMDVGLGPREVERCWVAAMRVFALLENASRALDMLGEFRDRFPPDAIIAAYKPLARFAHKIRFSSQRTLEDDVPPHVLFHDMEILHHRFVRDGNLQAVGKIKWITLGYQLALEKRKGLRLAEKNSSRSRTDIRPQTPPTDLGSSRSD</sequence>
<keyword evidence="1" id="KW-0677">Repeat</keyword>